<accession>A0A3D8GWK1</accession>
<comment type="function">
    <text evidence="1 9">Forms oxaloacetate, a four-carbon dicarboxylic acid source for the tricarboxylic acid cycle.</text>
</comment>
<dbReference type="RefSeq" id="WP_115450751.1">
    <property type="nucleotide sequence ID" value="NZ_QNQT01000001.1"/>
</dbReference>
<dbReference type="OrthoDB" id="9768133at2"/>
<evidence type="ECO:0000256" key="8">
    <source>
        <dbReference type="ARBA" id="ARBA00048995"/>
    </source>
</evidence>
<keyword evidence="5 9" id="KW-0460">Magnesium</keyword>
<evidence type="ECO:0000256" key="4">
    <source>
        <dbReference type="ARBA" id="ARBA00022419"/>
    </source>
</evidence>
<dbReference type="GO" id="GO:0015977">
    <property type="term" value="P:carbon fixation"/>
    <property type="evidence" value="ECO:0007669"/>
    <property type="project" value="UniProtKB-UniRule"/>
</dbReference>
<feature type="active site" evidence="9">
    <location>
        <position position="149"/>
    </location>
</feature>
<dbReference type="EC" id="4.1.1.31" evidence="3 9"/>
<evidence type="ECO:0000256" key="3">
    <source>
        <dbReference type="ARBA" id="ARBA00012305"/>
    </source>
</evidence>
<dbReference type="EMBL" id="QNQT01000001">
    <property type="protein sequence ID" value="RDU38837.1"/>
    <property type="molecule type" value="Genomic_DNA"/>
</dbReference>
<evidence type="ECO:0000256" key="9">
    <source>
        <dbReference type="HAMAP-Rule" id="MF_00595"/>
    </source>
</evidence>
<evidence type="ECO:0000256" key="1">
    <source>
        <dbReference type="ARBA" id="ARBA00003670"/>
    </source>
</evidence>
<dbReference type="GO" id="GO:0006099">
    <property type="term" value="P:tricarboxylic acid cycle"/>
    <property type="evidence" value="ECO:0007669"/>
    <property type="project" value="InterPro"/>
</dbReference>
<dbReference type="InterPro" id="IPR022805">
    <property type="entry name" value="PEP_COase_bac/pln-type"/>
</dbReference>
<comment type="catalytic activity">
    <reaction evidence="8 9">
        <text>oxaloacetate + phosphate = phosphoenolpyruvate + hydrogencarbonate</text>
        <dbReference type="Rhea" id="RHEA:28370"/>
        <dbReference type="ChEBI" id="CHEBI:16452"/>
        <dbReference type="ChEBI" id="CHEBI:17544"/>
        <dbReference type="ChEBI" id="CHEBI:43474"/>
        <dbReference type="ChEBI" id="CHEBI:58702"/>
        <dbReference type="EC" id="4.1.1.31"/>
    </reaction>
</comment>
<comment type="caution">
    <text evidence="10">The sequence shown here is derived from an EMBL/GenBank/DDBJ whole genome shotgun (WGS) entry which is preliminary data.</text>
</comment>
<comment type="cofactor">
    <cofactor evidence="9">
        <name>Mg(2+)</name>
        <dbReference type="ChEBI" id="CHEBI:18420"/>
    </cofactor>
</comment>
<dbReference type="PANTHER" id="PTHR30523">
    <property type="entry name" value="PHOSPHOENOLPYRUVATE CARBOXYLASE"/>
    <property type="match status" value="1"/>
</dbReference>
<reference evidence="10 11" key="1">
    <citation type="submission" date="2018-07" db="EMBL/GenBank/DDBJ databases">
        <title>Bacillus sp. YLB-04 draft genome sequence.</title>
        <authorList>
            <person name="Yu L."/>
            <person name="Tang X."/>
        </authorList>
    </citation>
    <scope>NUCLEOTIDE SEQUENCE [LARGE SCALE GENOMIC DNA]</scope>
    <source>
        <strain evidence="10 11">YLB-04</strain>
    </source>
</reference>
<dbReference type="InterPro" id="IPR021135">
    <property type="entry name" value="PEP_COase"/>
</dbReference>
<evidence type="ECO:0000313" key="11">
    <source>
        <dbReference type="Proteomes" id="UP000257144"/>
    </source>
</evidence>
<proteinExistence type="inferred from homology"/>
<dbReference type="NCBIfam" id="NF000584">
    <property type="entry name" value="PRK00009.1"/>
    <property type="match status" value="1"/>
</dbReference>
<evidence type="ECO:0000256" key="7">
    <source>
        <dbReference type="ARBA" id="ARBA00023300"/>
    </source>
</evidence>
<evidence type="ECO:0000256" key="6">
    <source>
        <dbReference type="ARBA" id="ARBA00023239"/>
    </source>
</evidence>
<keyword evidence="6 9" id="KW-0456">Lyase</keyword>
<dbReference type="AlphaFoldDB" id="A0A3D8GWK1"/>
<evidence type="ECO:0000256" key="5">
    <source>
        <dbReference type="ARBA" id="ARBA00022842"/>
    </source>
</evidence>
<feature type="active site" evidence="9">
    <location>
        <position position="577"/>
    </location>
</feature>
<organism evidence="10 11">
    <name type="scientific">Neobacillus piezotolerans</name>
    <dbReference type="NCBI Taxonomy" id="2259171"/>
    <lineage>
        <taxon>Bacteria</taxon>
        <taxon>Bacillati</taxon>
        <taxon>Bacillota</taxon>
        <taxon>Bacilli</taxon>
        <taxon>Bacillales</taxon>
        <taxon>Bacillaceae</taxon>
        <taxon>Neobacillus</taxon>
    </lineage>
</organism>
<name>A0A3D8GWK1_9BACI</name>
<sequence length="918" mass="105649">MADLKANDSSLPLRRDVKMMGNILGEILLYNGGQELFETVEKLRLKFKMLRESFENEIYEGVKREISGLDPKLRKQVIRAFSVYFHLINIAEQNHRIRRRREYQLKEDSNKQPGSIENAIHSLREHSIGAEVIKKVLDGMSLELVITAHPTEATKRSILEIQKRIADLLKSLENPLLSKKERKKIEGSLFNEVAALWQTDELRDRKPTVIDEVRNGLYYFDHTLFNVLPEIHQEVEESLAEQYPEEVWKVPTFLRFGSWIGGDRDGNPHVTSDVTWETLIRQRKLVLKKYREVLVELMRRFSQSTSRVNVSDELIQSVARDEEEFLPEDKRWNVAEEQYRRKFAIIIERVRQVGKDDTGYKQPEELLADLEMIRRSIYQHHPANHELKLLEKLIRQVKLFGFHLATLDIRNHSGEHEAAMTEILRKVGIAEDYKSLTEEEKQELLQRLLADPRPVLLLNEDYSKETQEMVNVFQLIKKAHEEFGRQAITVYLVSMTQSVSDLLEVLVLAKEAGIYRLHADGTVESYLNVGPLLETIDDLTAGPKIIETLFNMPVYRNHLAMLGNQQEIMLGYSDGSKDGGTLTANWKLYKAQLEIHEMAKKYNIRLKFFHGRGGSLGRGGGPLNRSLLSQPAETFGDGIKITEQGEVLSSRYLLEDIAYRSLEQATSTMLEVAAHVSTESEQEIRDARFVRAIEEISAASLSKYQALVFKDKDFLTYFNEATPLHEVGELNIGSRPMARKNSAKFENLRAIPWVFAWTQSRQLLPGWYAAGTGLESFASKSEENLALLREMYAKWPFFRSTIDNLQMALMKADITTARQYAALVEDTEIRDRIFGNIEDEYNRTKEILLAITEDEELLDHSPNIRDSVKRRNPYVDPLNFIQVGLIKELRKMDEPDEELMTQVLLTISGIAAGLRNTG</sequence>
<dbReference type="Pfam" id="PF00311">
    <property type="entry name" value="PEPcase"/>
    <property type="match status" value="1"/>
</dbReference>
<dbReference type="GO" id="GO:0000287">
    <property type="term" value="F:magnesium ion binding"/>
    <property type="evidence" value="ECO:0007669"/>
    <property type="project" value="UniProtKB-UniRule"/>
</dbReference>
<dbReference type="GO" id="GO:0006107">
    <property type="term" value="P:oxaloacetate metabolic process"/>
    <property type="evidence" value="ECO:0007669"/>
    <property type="project" value="UniProtKB-UniRule"/>
</dbReference>
<dbReference type="HAMAP" id="MF_00595">
    <property type="entry name" value="PEPcase_type1"/>
    <property type="match status" value="1"/>
</dbReference>
<dbReference type="Gene3D" id="1.20.1440.90">
    <property type="entry name" value="Phosphoenolpyruvate/pyruvate domain"/>
    <property type="match status" value="1"/>
</dbReference>
<evidence type="ECO:0000313" key="10">
    <source>
        <dbReference type="EMBL" id="RDU38837.1"/>
    </source>
</evidence>
<protein>
    <recommendedName>
        <fullName evidence="4 9">Phosphoenolpyruvate carboxylase</fullName>
        <shortName evidence="9">PEPC</shortName>
        <shortName evidence="9">PEPCase</shortName>
        <ecNumber evidence="3 9">4.1.1.31</ecNumber>
    </recommendedName>
</protein>
<keyword evidence="10" id="KW-0670">Pyruvate</keyword>
<evidence type="ECO:0000256" key="2">
    <source>
        <dbReference type="ARBA" id="ARBA00008346"/>
    </source>
</evidence>
<dbReference type="SUPFAM" id="SSF51621">
    <property type="entry name" value="Phosphoenolpyruvate/pyruvate domain"/>
    <property type="match status" value="1"/>
</dbReference>
<gene>
    <name evidence="9" type="primary">ppc</name>
    <name evidence="10" type="ORF">DRW41_04575</name>
</gene>
<keyword evidence="11" id="KW-1185">Reference proteome</keyword>
<comment type="similarity">
    <text evidence="2 9">Belongs to the PEPCase type 1 family.</text>
</comment>
<dbReference type="GO" id="GO:0005829">
    <property type="term" value="C:cytosol"/>
    <property type="evidence" value="ECO:0007669"/>
    <property type="project" value="TreeGrafter"/>
</dbReference>
<dbReference type="GO" id="GO:0008964">
    <property type="term" value="F:phosphoenolpyruvate carboxylase activity"/>
    <property type="evidence" value="ECO:0007669"/>
    <property type="project" value="UniProtKB-UniRule"/>
</dbReference>
<dbReference type="InterPro" id="IPR015813">
    <property type="entry name" value="Pyrv/PenolPyrv_kinase-like_dom"/>
</dbReference>
<dbReference type="PRINTS" id="PR00150">
    <property type="entry name" value="PEPCARBXLASE"/>
</dbReference>
<dbReference type="Proteomes" id="UP000257144">
    <property type="component" value="Unassembled WGS sequence"/>
</dbReference>
<dbReference type="PANTHER" id="PTHR30523:SF6">
    <property type="entry name" value="PHOSPHOENOLPYRUVATE CARBOXYLASE"/>
    <property type="match status" value="1"/>
</dbReference>
<keyword evidence="7 9" id="KW-0120">Carbon dioxide fixation</keyword>
<comment type="subunit">
    <text evidence="9">Homotetramer.</text>
</comment>